<dbReference type="EMBL" id="JRAI01000079">
    <property type="protein sequence ID" value="KGN84083.1"/>
    <property type="molecule type" value="Genomic_DNA"/>
</dbReference>
<reference evidence="3 4" key="1">
    <citation type="submission" date="2014-08" db="EMBL/GenBank/DDBJ databases">
        <title>Porphyromonas gulae strain:COT-052_OH1451 Genome sequencing.</title>
        <authorList>
            <person name="Wallis C."/>
            <person name="Deusch O."/>
            <person name="O'Flynn C."/>
            <person name="Davis I."/>
            <person name="Jospin G."/>
            <person name="Darling A.E."/>
            <person name="Coil D.A."/>
            <person name="Alexiev A."/>
            <person name="Horsfall A."/>
            <person name="Kirkwood N."/>
            <person name="Harris S."/>
            <person name="Eisen J.A."/>
        </authorList>
    </citation>
    <scope>NUCLEOTIDE SEQUENCE [LARGE SCALE GENOMIC DNA]</scope>
    <source>
        <strain evidence="4">COT-052 OH1451</strain>
    </source>
</reference>
<dbReference type="OrthoDB" id="43316at2"/>
<dbReference type="InterPro" id="IPR051534">
    <property type="entry name" value="CBASS_pafABC_assoc_protein"/>
</dbReference>
<organism evidence="3 4">
    <name type="scientific">Porphyromonas gulae</name>
    <dbReference type="NCBI Taxonomy" id="111105"/>
    <lineage>
        <taxon>Bacteria</taxon>
        <taxon>Pseudomonadati</taxon>
        <taxon>Bacteroidota</taxon>
        <taxon>Bacteroidia</taxon>
        <taxon>Bacteroidales</taxon>
        <taxon>Porphyromonadaceae</taxon>
        <taxon>Porphyromonas</taxon>
    </lineage>
</organism>
<comment type="caution">
    <text evidence="3">The sequence shown here is derived from an EMBL/GenBank/DDBJ whole genome shotgun (WGS) entry which is preliminary data.</text>
</comment>
<name>A0A0A2EYT5_9PORP</name>
<dbReference type="InterPro" id="IPR057727">
    <property type="entry name" value="WCX_dom"/>
</dbReference>
<feature type="domain" description="WCX" evidence="2">
    <location>
        <begin position="253"/>
        <end position="325"/>
    </location>
</feature>
<dbReference type="RefSeq" id="WP_039421935.1">
    <property type="nucleotide sequence ID" value="NZ_JRAI01000079.1"/>
</dbReference>
<dbReference type="AlphaFoldDB" id="A0A0A2EYT5"/>
<dbReference type="InterPro" id="IPR026881">
    <property type="entry name" value="WYL_dom"/>
</dbReference>
<dbReference type="Pfam" id="PF25583">
    <property type="entry name" value="WCX"/>
    <property type="match status" value="1"/>
</dbReference>
<dbReference type="Pfam" id="PF13280">
    <property type="entry name" value="WYL"/>
    <property type="match status" value="1"/>
</dbReference>
<dbReference type="Proteomes" id="UP000030130">
    <property type="component" value="Unassembled WGS sequence"/>
</dbReference>
<evidence type="ECO:0000259" key="1">
    <source>
        <dbReference type="Pfam" id="PF13280"/>
    </source>
</evidence>
<accession>A0A0A2EYT5</accession>
<dbReference type="PROSITE" id="PS52050">
    <property type="entry name" value="WYL"/>
    <property type="match status" value="1"/>
</dbReference>
<evidence type="ECO:0000313" key="3">
    <source>
        <dbReference type="EMBL" id="KGN84083.1"/>
    </source>
</evidence>
<protein>
    <submittedName>
        <fullName evidence="3">Uncharacterized protein</fullName>
    </submittedName>
</protein>
<evidence type="ECO:0000259" key="2">
    <source>
        <dbReference type="Pfam" id="PF25583"/>
    </source>
</evidence>
<gene>
    <name evidence="3" type="ORF">HR08_09420</name>
</gene>
<dbReference type="PANTHER" id="PTHR34580:SF9">
    <property type="entry name" value="SLL5097 PROTEIN"/>
    <property type="match status" value="1"/>
</dbReference>
<evidence type="ECO:0000313" key="4">
    <source>
        <dbReference type="Proteomes" id="UP000030130"/>
    </source>
</evidence>
<dbReference type="PANTHER" id="PTHR34580">
    <property type="match status" value="1"/>
</dbReference>
<proteinExistence type="predicted"/>
<sequence length="339" mass="39408">MPTNKDAEVRYRIIDRCLSDRLRKYTIYDLVDEVNRQLLDLLGKTVSKRTIQKDLEELTYRPYCAPIESYKGPSRKHYIHYSDDSYSIYNNDLSVKEVQTLQSVIDMLGRFRGSTTHAWLEEVISNLEYRFGIKNNAERLVAFEENEQLQGLEHLSPLIDATLHCQVIELAYEPYGKTKRICPIHPYFMKQYNGRWFLFGLNTEKGKIETYALDRIKAVKTLAIEFIPNEDTDFEAYFEHIVGVSVPYGSHKPIELILRFSEKRFPYVSSKPIHVSQKLLSIPCTISISVIPTPELTQQIFSFGPDVEVLAPESFRHEIAEKIKATYNLYQTVQIDCTD</sequence>
<feature type="domain" description="WYL" evidence="1">
    <location>
        <begin position="153"/>
        <end position="220"/>
    </location>
</feature>